<keyword evidence="10" id="KW-1185">Reference proteome</keyword>
<evidence type="ECO:0000256" key="3">
    <source>
        <dbReference type="ARBA" id="ARBA00022475"/>
    </source>
</evidence>
<comment type="similarity">
    <text evidence="2">Belongs to the CpsC/CapA family.</text>
</comment>
<dbReference type="AlphaFoldDB" id="A0A7I7S383"/>
<evidence type="ECO:0000256" key="7">
    <source>
        <dbReference type="SAM" id="Phobius"/>
    </source>
</evidence>
<evidence type="ECO:0000256" key="1">
    <source>
        <dbReference type="ARBA" id="ARBA00004651"/>
    </source>
</evidence>
<proteinExistence type="inferred from homology"/>
<name>A0A7I7S383_9MYCO</name>
<dbReference type="EMBL" id="AP022593">
    <property type="protein sequence ID" value="BBY51354.1"/>
    <property type="molecule type" value="Genomic_DNA"/>
</dbReference>
<geneLocation type="plasmid" evidence="10">
    <name>pjcm18538 dna</name>
</geneLocation>
<evidence type="ECO:0000256" key="2">
    <source>
        <dbReference type="ARBA" id="ARBA00006683"/>
    </source>
</evidence>
<keyword evidence="9" id="KW-0808">Transferase</keyword>
<keyword evidence="3" id="KW-1003">Cell membrane</keyword>
<dbReference type="InterPro" id="IPR003856">
    <property type="entry name" value="LPS_length_determ_N"/>
</dbReference>
<protein>
    <submittedName>
        <fullName evidence="9">Protein tyrosine kinase</fullName>
    </submittedName>
</protein>
<sequence>MNAFEFIGELARRWRTFAWIASGVVMLGTALIVAMPTTYTSSTRLLVSIAGSTTFEAYQNDDVARERINSYIPLLTSEVVSQRVVDELRSSQTAEQLAERVSAARVPPNTSLIDVSVSARSAEDARALADAYAAEFISYTRALETPTGMGAQKVRVTQVSGASNPRSDVPVRLALGIPTALIAIVLGGAAVWIRSGSARGRHPELVQPLKGK</sequence>
<gene>
    <name evidence="9" type="ORF">MARA_48220</name>
</gene>
<keyword evidence="6 7" id="KW-0472">Membrane</keyword>
<keyword evidence="4 7" id="KW-0812">Transmembrane</keyword>
<feature type="domain" description="Polysaccharide chain length determinant N-terminal" evidence="8">
    <location>
        <begin position="4"/>
        <end position="88"/>
    </location>
</feature>
<dbReference type="GO" id="GO:0016301">
    <property type="term" value="F:kinase activity"/>
    <property type="evidence" value="ECO:0007669"/>
    <property type="project" value="UniProtKB-KW"/>
</dbReference>
<dbReference type="RefSeq" id="WP_163921864.1">
    <property type="nucleotide sequence ID" value="NZ_AP022593.1"/>
</dbReference>
<evidence type="ECO:0000259" key="8">
    <source>
        <dbReference type="Pfam" id="PF02706"/>
    </source>
</evidence>
<organism evidence="9 10">
    <name type="scientific">Mycolicibacterium arabiense</name>
    <dbReference type="NCBI Taxonomy" id="1286181"/>
    <lineage>
        <taxon>Bacteria</taxon>
        <taxon>Bacillati</taxon>
        <taxon>Actinomycetota</taxon>
        <taxon>Actinomycetes</taxon>
        <taxon>Mycobacteriales</taxon>
        <taxon>Mycobacteriaceae</taxon>
        <taxon>Mycolicibacterium</taxon>
    </lineage>
</organism>
<evidence type="ECO:0000256" key="6">
    <source>
        <dbReference type="ARBA" id="ARBA00023136"/>
    </source>
</evidence>
<dbReference type="Proteomes" id="UP000467428">
    <property type="component" value="Chromosome"/>
</dbReference>
<dbReference type="InterPro" id="IPR050445">
    <property type="entry name" value="Bact_polysacc_biosynth/exp"/>
</dbReference>
<comment type="subcellular location">
    <subcellularLocation>
        <location evidence="1">Cell membrane</location>
        <topology evidence="1">Multi-pass membrane protein</topology>
    </subcellularLocation>
</comment>
<dbReference type="PANTHER" id="PTHR32309">
    <property type="entry name" value="TYROSINE-PROTEIN KINASE"/>
    <property type="match status" value="1"/>
</dbReference>
<evidence type="ECO:0000256" key="5">
    <source>
        <dbReference type="ARBA" id="ARBA00022989"/>
    </source>
</evidence>
<evidence type="ECO:0000256" key="4">
    <source>
        <dbReference type="ARBA" id="ARBA00022692"/>
    </source>
</evidence>
<evidence type="ECO:0000313" key="9">
    <source>
        <dbReference type="EMBL" id="BBY51354.1"/>
    </source>
</evidence>
<evidence type="ECO:0000313" key="10">
    <source>
        <dbReference type="Proteomes" id="UP000467428"/>
    </source>
</evidence>
<keyword evidence="5 7" id="KW-1133">Transmembrane helix</keyword>
<dbReference type="GO" id="GO:0005886">
    <property type="term" value="C:plasma membrane"/>
    <property type="evidence" value="ECO:0007669"/>
    <property type="project" value="UniProtKB-SubCell"/>
</dbReference>
<reference evidence="9 10" key="1">
    <citation type="journal article" date="2019" name="Emerg. Microbes Infect.">
        <title>Comprehensive subspecies identification of 175 nontuberculous mycobacteria species based on 7547 genomic profiles.</title>
        <authorList>
            <person name="Matsumoto Y."/>
            <person name="Kinjo T."/>
            <person name="Motooka D."/>
            <person name="Nabeya D."/>
            <person name="Jung N."/>
            <person name="Uechi K."/>
            <person name="Horii T."/>
            <person name="Iida T."/>
            <person name="Fujita J."/>
            <person name="Nakamura S."/>
        </authorList>
    </citation>
    <scope>NUCLEOTIDE SEQUENCE [LARGE SCALE GENOMIC DNA]</scope>
    <source>
        <strain evidence="9 10">JCM 18538</strain>
    </source>
</reference>
<dbReference type="PANTHER" id="PTHR32309:SF31">
    <property type="entry name" value="CAPSULAR EXOPOLYSACCHARIDE FAMILY"/>
    <property type="match status" value="1"/>
</dbReference>
<keyword evidence="9" id="KW-0418">Kinase</keyword>
<feature type="transmembrane region" description="Helical" evidence="7">
    <location>
        <begin position="16"/>
        <end position="35"/>
    </location>
</feature>
<accession>A0A7I7S383</accession>
<dbReference type="Pfam" id="PF02706">
    <property type="entry name" value="Wzz"/>
    <property type="match status" value="1"/>
</dbReference>
<dbReference type="KEGG" id="marz:MARA_48220"/>
<feature type="transmembrane region" description="Helical" evidence="7">
    <location>
        <begin position="173"/>
        <end position="193"/>
    </location>
</feature>